<accession>A0A0L7MIX2</accession>
<dbReference type="AlphaFoldDB" id="A0A0L7MIX2"/>
<name>A0A0L7MIX2_COMTE</name>
<comment type="caution">
    <text evidence="1">The sequence shown here is derived from an EMBL/GenBank/DDBJ whole genome shotgun (WGS) entry which is preliminary data.</text>
</comment>
<dbReference type="Proteomes" id="UP000037442">
    <property type="component" value="Unassembled WGS sequence"/>
</dbReference>
<dbReference type="PATRIC" id="fig|285.49.peg.1919"/>
<dbReference type="EMBL" id="JNVD01000018">
    <property type="protein sequence ID" value="KOC21871.1"/>
    <property type="molecule type" value="Genomic_DNA"/>
</dbReference>
<proteinExistence type="predicted"/>
<evidence type="ECO:0000313" key="2">
    <source>
        <dbReference type="Proteomes" id="UP000037442"/>
    </source>
</evidence>
<organism evidence="1 2">
    <name type="scientific">Comamonas testosteroni</name>
    <name type="common">Pseudomonas testosteroni</name>
    <dbReference type="NCBI Taxonomy" id="285"/>
    <lineage>
        <taxon>Bacteria</taxon>
        <taxon>Pseudomonadati</taxon>
        <taxon>Pseudomonadota</taxon>
        <taxon>Betaproteobacteria</taxon>
        <taxon>Burkholderiales</taxon>
        <taxon>Comamonadaceae</taxon>
        <taxon>Comamonas</taxon>
    </lineage>
</organism>
<evidence type="ECO:0000313" key="1">
    <source>
        <dbReference type="EMBL" id="KOC21871.1"/>
    </source>
</evidence>
<protein>
    <submittedName>
        <fullName evidence="1">Uncharacterized protein</fullName>
    </submittedName>
</protein>
<gene>
    <name evidence="1" type="ORF">GL58_09315</name>
</gene>
<reference evidence="2" key="1">
    <citation type="submission" date="2014-06" db="EMBL/GenBank/DDBJ databases">
        <title>Draft genome sequence of C. testosteroni WDL7.</title>
        <authorList>
            <person name="Wu Y."/>
            <person name="Seshan H."/>
            <person name="Arumugam K."/>
        </authorList>
    </citation>
    <scope>NUCLEOTIDE SEQUENCE [LARGE SCALE GENOMIC DNA]</scope>
    <source>
        <strain evidence="2">WDL7</strain>
    </source>
</reference>
<sequence length="94" mass="10473">MVLLHAEFSEQGFLSWPREASFFKACGAGPYDRQLLQPFTLVWVSAKVTGQAEFVGTQIPVIEIDALYRGSDCLQGDTAPQCVHSYLQPQKKPQ</sequence>